<protein>
    <submittedName>
        <fullName evidence="1">Uncharacterized protein</fullName>
    </submittedName>
</protein>
<dbReference type="EMBL" id="JAALHA020000035">
    <property type="protein sequence ID" value="MDR9900526.1"/>
    <property type="molecule type" value="Genomic_DNA"/>
</dbReference>
<gene>
    <name evidence="1" type="ORF">G7B40_039175</name>
</gene>
<dbReference type="Proteomes" id="UP000667802">
    <property type="component" value="Unassembled WGS sequence"/>
</dbReference>
<evidence type="ECO:0000313" key="1">
    <source>
        <dbReference type="EMBL" id="MDR9900526.1"/>
    </source>
</evidence>
<keyword evidence="2" id="KW-1185">Reference proteome</keyword>
<name>A0AAP5IFA1_9CYAN</name>
<proteinExistence type="predicted"/>
<accession>A0AAP5IFA1</accession>
<reference evidence="2" key="1">
    <citation type="journal article" date="2021" name="Science">
        <title>Hunting the eagle killer: A cyanobacterial neurotoxin causes vacuolar myelinopathy.</title>
        <authorList>
            <person name="Breinlinger S."/>
            <person name="Phillips T.J."/>
            <person name="Haram B.N."/>
            <person name="Mares J."/>
            <person name="Martinez Yerena J.A."/>
            <person name="Hrouzek P."/>
            <person name="Sobotka R."/>
            <person name="Henderson W.M."/>
            <person name="Schmieder P."/>
            <person name="Williams S.M."/>
            <person name="Lauderdale J.D."/>
            <person name="Wilde H.D."/>
            <person name="Gerrin W."/>
            <person name="Kust A."/>
            <person name="Washington J.W."/>
            <person name="Wagner C."/>
            <person name="Geier B."/>
            <person name="Liebeke M."/>
            <person name="Enke H."/>
            <person name="Niedermeyer T.H.J."/>
            <person name="Wilde S.B."/>
        </authorList>
    </citation>
    <scope>NUCLEOTIDE SEQUENCE [LARGE SCALE GENOMIC DNA]</scope>
    <source>
        <strain evidence="2">Thurmond2011</strain>
    </source>
</reference>
<comment type="caution">
    <text evidence="1">The sequence shown here is derived from an EMBL/GenBank/DDBJ whole genome shotgun (WGS) entry which is preliminary data.</text>
</comment>
<evidence type="ECO:0000313" key="2">
    <source>
        <dbReference type="Proteomes" id="UP000667802"/>
    </source>
</evidence>
<organism evidence="1 2">
    <name type="scientific">Aetokthonos hydrillicola Thurmond2011</name>
    <dbReference type="NCBI Taxonomy" id="2712845"/>
    <lineage>
        <taxon>Bacteria</taxon>
        <taxon>Bacillati</taxon>
        <taxon>Cyanobacteriota</taxon>
        <taxon>Cyanophyceae</taxon>
        <taxon>Nostocales</taxon>
        <taxon>Hapalosiphonaceae</taxon>
        <taxon>Aetokthonos</taxon>
    </lineage>
</organism>
<dbReference type="RefSeq" id="WP_208345044.1">
    <property type="nucleotide sequence ID" value="NZ_CAWQFN010000574.1"/>
</dbReference>
<dbReference type="AlphaFoldDB" id="A0AAP5IFA1"/>
<sequence length="81" mass="9424">MAKKQRTFISVEIDPEKKDEFVKRLKQDNRTATEVILGFVDAYLSSKQQEAMDLIELRRRLEIVEQRIGIENTRLVGESTA</sequence>